<feature type="compositionally biased region" description="Low complexity" evidence="1">
    <location>
        <begin position="80"/>
        <end position="90"/>
    </location>
</feature>
<sequence length="166" mass="17744">MLRSACLPQLDNPPSLLSSASTSPHGTTDLLCCSIRHLCDPTPPRRRRPDLVVALSARLLQPPALCPPSQPIHAPPSPPTYTTSPPTTDPLRTPSPPNTISTPNLPSTTPTTATTPATTTAPAPSFRDARRKKYSHHPASIKSSINCSISISNQASVIVRAQRRPR</sequence>
<dbReference type="Proteomes" id="UP001360953">
    <property type="component" value="Unassembled WGS sequence"/>
</dbReference>
<keyword evidence="3" id="KW-1185">Reference proteome</keyword>
<feature type="compositionally biased region" description="Low complexity" evidence="1">
    <location>
        <begin position="13"/>
        <end position="24"/>
    </location>
</feature>
<evidence type="ECO:0000313" key="2">
    <source>
        <dbReference type="EMBL" id="KAK7531492.1"/>
    </source>
</evidence>
<evidence type="ECO:0000313" key="3">
    <source>
        <dbReference type="Proteomes" id="UP001360953"/>
    </source>
</evidence>
<feature type="compositionally biased region" description="Low complexity" evidence="1">
    <location>
        <begin position="98"/>
        <end position="125"/>
    </location>
</feature>
<comment type="caution">
    <text evidence="2">The sequence shown here is derived from an EMBL/GenBank/DDBJ whole genome shotgun (WGS) entry which is preliminary data.</text>
</comment>
<name>A0ABR1L8C4_9PEZI</name>
<feature type="region of interest" description="Disordered" evidence="1">
    <location>
        <begin position="63"/>
        <end position="139"/>
    </location>
</feature>
<feature type="compositionally biased region" description="Pro residues" evidence="1">
    <location>
        <begin position="64"/>
        <end position="79"/>
    </location>
</feature>
<dbReference type="EMBL" id="JBBPEH010000012">
    <property type="protein sequence ID" value="KAK7531492.1"/>
    <property type="molecule type" value="Genomic_DNA"/>
</dbReference>
<gene>
    <name evidence="2" type="ORF">J3D65DRAFT_637778</name>
</gene>
<proteinExistence type="predicted"/>
<feature type="region of interest" description="Disordered" evidence="1">
    <location>
        <begin position="1"/>
        <end position="24"/>
    </location>
</feature>
<accession>A0ABR1L8C4</accession>
<protein>
    <submittedName>
        <fullName evidence="2">Uncharacterized protein</fullName>
    </submittedName>
</protein>
<dbReference type="GeneID" id="92034452"/>
<evidence type="ECO:0000256" key="1">
    <source>
        <dbReference type="SAM" id="MobiDB-lite"/>
    </source>
</evidence>
<reference evidence="2 3" key="1">
    <citation type="submission" date="2024-04" db="EMBL/GenBank/DDBJ databases">
        <title>Phyllosticta paracitricarpa is synonymous to the EU quarantine fungus P. citricarpa based on phylogenomic analyses.</title>
        <authorList>
            <consortium name="Lawrence Berkeley National Laboratory"/>
            <person name="Van ingen-buijs V.A."/>
            <person name="Van westerhoven A.C."/>
            <person name="Haridas S."/>
            <person name="Skiadas P."/>
            <person name="Martin F."/>
            <person name="Groenewald J.Z."/>
            <person name="Crous P.W."/>
            <person name="Seidl M.F."/>
        </authorList>
    </citation>
    <scope>NUCLEOTIDE SEQUENCE [LARGE SCALE GENOMIC DNA]</scope>
    <source>
        <strain evidence="2 3">CPC 17464</strain>
    </source>
</reference>
<organism evidence="2 3">
    <name type="scientific">Phyllosticta citribraziliensis</name>
    <dbReference type="NCBI Taxonomy" id="989973"/>
    <lineage>
        <taxon>Eukaryota</taxon>
        <taxon>Fungi</taxon>
        <taxon>Dikarya</taxon>
        <taxon>Ascomycota</taxon>
        <taxon>Pezizomycotina</taxon>
        <taxon>Dothideomycetes</taxon>
        <taxon>Dothideomycetes incertae sedis</taxon>
        <taxon>Botryosphaeriales</taxon>
        <taxon>Phyllostictaceae</taxon>
        <taxon>Phyllosticta</taxon>
    </lineage>
</organism>
<dbReference type="RefSeq" id="XP_066651316.1">
    <property type="nucleotide sequence ID" value="XM_066801546.1"/>
</dbReference>